<dbReference type="Pfam" id="PF01844">
    <property type="entry name" value="HNH"/>
    <property type="match status" value="1"/>
</dbReference>
<evidence type="ECO:0000259" key="1">
    <source>
        <dbReference type="SMART" id="SM00507"/>
    </source>
</evidence>
<dbReference type="EMBL" id="CCWP01000038">
    <property type="protein sequence ID" value="CEF03680.1"/>
    <property type="molecule type" value="Genomic_DNA"/>
</dbReference>
<gene>
    <name evidence="2" type="ORF">BLIC_c01821</name>
</gene>
<dbReference type="Gene3D" id="1.10.30.50">
    <property type="match status" value="1"/>
</dbReference>
<keyword evidence="2" id="KW-0255">Endonuclease</keyword>
<dbReference type="SMART" id="SM00507">
    <property type="entry name" value="HNHc"/>
    <property type="match status" value="1"/>
</dbReference>
<dbReference type="CDD" id="cd00085">
    <property type="entry name" value="HNHc"/>
    <property type="match status" value="1"/>
</dbReference>
<protein>
    <submittedName>
        <fullName evidence="2">HNH endonuclease</fullName>
    </submittedName>
</protein>
<keyword evidence="2" id="KW-0540">Nuclease</keyword>
<name>A0ABM9R5Z9_BIFLI</name>
<accession>A0ABM9R5Z9</accession>
<dbReference type="GO" id="GO:0004519">
    <property type="term" value="F:endonuclease activity"/>
    <property type="evidence" value="ECO:0007669"/>
    <property type="project" value="UniProtKB-KW"/>
</dbReference>
<keyword evidence="2" id="KW-0378">Hydrolase</keyword>
<dbReference type="InterPro" id="IPR003615">
    <property type="entry name" value="HNH_nuc"/>
</dbReference>
<reference evidence="2 3" key="1">
    <citation type="submission" date="2014-09" db="EMBL/GenBank/DDBJ databases">
        <authorList>
            <person name="Bertelli C."/>
        </authorList>
    </citation>
    <scope>NUCLEOTIDE SEQUENCE [LARGE SCALE GENOMIC DNA]</scope>
    <source>
        <strain evidence="2 3">BIC1401111250</strain>
    </source>
</reference>
<evidence type="ECO:0000313" key="2">
    <source>
        <dbReference type="EMBL" id="CEF03680.1"/>
    </source>
</evidence>
<organism evidence="2 3">
    <name type="scientific">Bifidobacterium longum subsp. infantis</name>
    <dbReference type="NCBI Taxonomy" id="1682"/>
    <lineage>
        <taxon>Bacteria</taxon>
        <taxon>Bacillati</taxon>
        <taxon>Actinomycetota</taxon>
        <taxon>Actinomycetes</taxon>
        <taxon>Bifidobacteriales</taxon>
        <taxon>Bifidobacteriaceae</taxon>
        <taxon>Bifidobacterium</taxon>
    </lineage>
</organism>
<dbReference type="RefSeq" id="WP_012577966.1">
    <property type="nucleotide sequence ID" value="NZ_CBCRZZ010000001.1"/>
</dbReference>
<keyword evidence="3" id="KW-1185">Reference proteome</keyword>
<feature type="domain" description="HNH nuclease" evidence="1">
    <location>
        <begin position="18"/>
        <end position="77"/>
    </location>
</feature>
<evidence type="ECO:0000313" key="3">
    <source>
        <dbReference type="Proteomes" id="UP000043107"/>
    </source>
</evidence>
<proteinExistence type="predicted"/>
<comment type="caution">
    <text evidence="2">The sequence shown here is derived from an EMBL/GenBank/DDBJ whole genome shotgun (WGS) entry which is preliminary data.</text>
</comment>
<sequence length="110" mass="12308">MNARSNPRRANGHRRDILRRRVLAAYDVCAICGRPVDKTLRSPHPMSAEVDELIPVSRGGDPLSFNNCRLTHRRCNRIKSDKTDAYARSHLGGAAAQPKATSIPFELSDW</sequence>
<dbReference type="Proteomes" id="UP000043107">
    <property type="component" value="Unassembled WGS sequence"/>
</dbReference>
<dbReference type="InterPro" id="IPR002711">
    <property type="entry name" value="HNH"/>
</dbReference>